<dbReference type="CDD" id="cd06260">
    <property type="entry name" value="DUF820-like"/>
    <property type="match status" value="1"/>
</dbReference>
<keyword evidence="2" id="KW-0378">Hydrolase</keyword>
<reference evidence="2 3" key="1">
    <citation type="submission" date="2020-08" db="EMBL/GenBank/DDBJ databases">
        <title>Genomic Encyclopedia of Type Strains, Phase III (KMG-III): the genomes of soil and plant-associated and newly described type strains.</title>
        <authorList>
            <person name="Whitman W."/>
        </authorList>
    </citation>
    <scope>NUCLEOTIDE SEQUENCE [LARGE SCALE GENOMIC DNA]</scope>
    <source>
        <strain evidence="2 3">CECT 8305</strain>
    </source>
</reference>
<dbReference type="PANTHER" id="PTHR35400:SF3">
    <property type="entry name" value="SLL1072 PROTEIN"/>
    <property type="match status" value="1"/>
</dbReference>
<dbReference type="Pfam" id="PF05685">
    <property type="entry name" value="Uma2"/>
    <property type="match status" value="1"/>
</dbReference>
<feature type="domain" description="Putative restriction endonuclease" evidence="1">
    <location>
        <begin position="22"/>
        <end position="175"/>
    </location>
</feature>
<dbReference type="PANTHER" id="PTHR35400">
    <property type="entry name" value="SLR1083 PROTEIN"/>
    <property type="match status" value="1"/>
</dbReference>
<evidence type="ECO:0000259" key="1">
    <source>
        <dbReference type="Pfam" id="PF05685"/>
    </source>
</evidence>
<dbReference type="AlphaFoldDB" id="A0A7W9QCZ2"/>
<dbReference type="EMBL" id="JACHJL010000014">
    <property type="protein sequence ID" value="MBB5937988.1"/>
    <property type="molecule type" value="Genomic_DNA"/>
</dbReference>
<evidence type="ECO:0000313" key="2">
    <source>
        <dbReference type="EMBL" id="MBB5937988.1"/>
    </source>
</evidence>
<keyword evidence="2" id="KW-0255">Endonuclease</keyword>
<dbReference type="InterPro" id="IPR012296">
    <property type="entry name" value="Nuclease_put_TT1808"/>
</dbReference>
<proteinExistence type="predicted"/>
<dbReference type="GO" id="GO:0004519">
    <property type="term" value="F:endonuclease activity"/>
    <property type="evidence" value="ECO:0007669"/>
    <property type="project" value="UniProtKB-KW"/>
</dbReference>
<sequence length="188" mass="20466">MTLTTPGRTMTPLRRAAEAAEEASGLRADIIRGVLMISPTSRGKHAGIINALYDQLRPALQERLRPFQIASVTMPDDEDDYATPDLLVCDAGFGESDDWLADPADVELVVEVVSKGNSTKDSRDMVAWYADVGISTYLLVDPRDGTWTLRTVPRDGAYQGSPRGRYGESVELTALGVKIATDGFVRYG</sequence>
<dbReference type="SUPFAM" id="SSF52980">
    <property type="entry name" value="Restriction endonuclease-like"/>
    <property type="match status" value="1"/>
</dbReference>
<dbReference type="RefSeq" id="WP_184575414.1">
    <property type="nucleotide sequence ID" value="NZ_JACHJL010000014.1"/>
</dbReference>
<keyword evidence="3" id="KW-1185">Reference proteome</keyword>
<dbReference type="Proteomes" id="UP000588098">
    <property type="component" value="Unassembled WGS sequence"/>
</dbReference>
<protein>
    <submittedName>
        <fullName evidence="2">Uma2 family endonuclease</fullName>
    </submittedName>
</protein>
<dbReference type="InterPro" id="IPR008538">
    <property type="entry name" value="Uma2"/>
</dbReference>
<accession>A0A7W9QCZ2</accession>
<comment type="caution">
    <text evidence="2">The sequence shown here is derived from an EMBL/GenBank/DDBJ whole genome shotgun (WGS) entry which is preliminary data.</text>
</comment>
<organism evidence="2 3">
    <name type="scientific">Streptomyces zagrosensis</name>
    <dbReference type="NCBI Taxonomy" id="1042984"/>
    <lineage>
        <taxon>Bacteria</taxon>
        <taxon>Bacillati</taxon>
        <taxon>Actinomycetota</taxon>
        <taxon>Actinomycetes</taxon>
        <taxon>Kitasatosporales</taxon>
        <taxon>Streptomycetaceae</taxon>
        <taxon>Streptomyces</taxon>
    </lineage>
</organism>
<dbReference type="InterPro" id="IPR011335">
    <property type="entry name" value="Restrct_endonuc-II-like"/>
</dbReference>
<gene>
    <name evidence="2" type="ORF">FHS42_005072</name>
</gene>
<dbReference type="Gene3D" id="3.90.1570.10">
    <property type="entry name" value="tt1808, chain A"/>
    <property type="match status" value="1"/>
</dbReference>
<keyword evidence="2" id="KW-0540">Nuclease</keyword>
<evidence type="ECO:0000313" key="3">
    <source>
        <dbReference type="Proteomes" id="UP000588098"/>
    </source>
</evidence>
<name>A0A7W9QCZ2_9ACTN</name>